<dbReference type="Pfam" id="PF00163">
    <property type="entry name" value="Ribosomal_S4"/>
    <property type="match status" value="1"/>
</dbReference>
<sequence>MSRYTGPVFRKSRRLNFSILESGKEFAKGKKRTFAPGQHGQKRIKLSNYGLQLQEKQKIRFTYGLNARQMKNLFDESKKTHGVTGTNLLVFLESRLDNIFFRLGLSLTRKGARQLVNHGHVLVNGKKVNIPSYRVKIGDKITITEKAQKNAKIVEALSANASTLPFIEFNKKTFIGTYVRHPLRDELNTDINEALVVESYGRA</sequence>
<evidence type="ECO:0000313" key="10">
    <source>
        <dbReference type="EMBL" id="BET37900.1"/>
    </source>
</evidence>
<comment type="subunit">
    <text evidence="7">Part of the 30S ribosomal subunit. Contacts protein S5. The interaction surface between S4 and S5 is involved in control of translational fidelity.</text>
</comment>
<dbReference type="NCBIfam" id="NF003717">
    <property type="entry name" value="PRK05327.1"/>
    <property type="match status" value="1"/>
</dbReference>
<evidence type="ECO:0000256" key="4">
    <source>
        <dbReference type="ARBA" id="ARBA00022980"/>
    </source>
</evidence>
<dbReference type="RefSeq" id="WP_353306660.1">
    <property type="nucleotide sequence ID" value="NZ_AP028955.1"/>
</dbReference>
<dbReference type="SMART" id="SM00363">
    <property type="entry name" value="S4"/>
    <property type="match status" value="1"/>
</dbReference>
<dbReference type="HAMAP" id="MF_01306_B">
    <property type="entry name" value="Ribosomal_uS4_B"/>
    <property type="match status" value="1"/>
</dbReference>
<evidence type="ECO:0000256" key="6">
    <source>
        <dbReference type="ARBA" id="ARBA00035254"/>
    </source>
</evidence>
<feature type="domain" description="Small ribosomal subunit protein uS4 N-terminal" evidence="9">
    <location>
        <begin position="3"/>
        <end position="93"/>
    </location>
</feature>
<dbReference type="Gene3D" id="1.10.1050.10">
    <property type="entry name" value="Ribosomal Protein S4 Delta 41, Chain A, domain 1"/>
    <property type="match status" value="1"/>
</dbReference>
<dbReference type="NCBIfam" id="TIGR01017">
    <property type="entry name" value="rpsD_bact"/>
    <property type="match status" value="1"/>
</dbReference>
<comment type="function">
    <text evidence="7">With S5 and S12 plays an important role in translational accuracy.</text>
</comment>
<name>A0ABM8JLJ7_9MOLU</name>
<evidence type="ECO:0000256" key="5">
    <source>
        <dbReference type="ARBA" id="ARBA00023274"/>
    </source>
</evidence>
<keyword evidence="2 7" id="KW-0699">rRNA-binding</keyword>
<dbReference type="PANTHER" id="PTHR11831">
    <property type="entry name" value="30S 40S RIBOSOMAL PROTEIN"/>
    <property type="match status" value="1"/>
</dbReference>
<evidence type="ECO:0000256" key="2">
    <source>
        <dbReference type="ARBA" id="ARBA00022730"/>
    </source>
</evidence>
<dbReference type="CDD" id="cd00165">
    <property type="entry name" value="S4"/>
    <property type="match status" value="1"/>
</dbReference>
<organism evidence="10 11">
    <name type="scientific">Spiroplasma ixodetis</name>
    <dbReference type="NCBI Taxonomy" id="2141"/>
    <lineage>
        <taxon>Bacteria</taxon>
        <taxon>Bacillati</taxon>
        <taxon>Mycoplasmatota</taxon>
        <taxon>Mollicutes</taxon>
        <taxon>Entomoplasmatales</taxon>
        <taxon>Spiroplasmataceae</taxon>
        <taxon>Spiroplasma</taxon>
    </lineage>
</organism>
<dbReference type="GO" id="GO:0005840">
    <property type="term" value="C:ribosome"/>
    <property type="evidence" value="ECO:0007669"/>
    <property type="project" value="UniProtKB-KW"/>
</dbReference>
<dbReference type="InterPro" id="IPR022801">
    <property type="entry name" value="Ribosomal_uS4"/>
</dbReference>
<dbReference type="InterPro" id="IPR005709">
    <property type="entry name" value="Ribosomal_uS4_bac-type"/>
</dbReference>
<dbReference type="Pfam" id="PF01479">
    <property type="entry name" value="S4"/>
    <property type="match status" value="1"/>
</dbReference>
<feature type="domain" description="RNA-binding S4" evidence="8">
    <location>
        <begin position="94"/>
        <end position="162"/>
    </location>
</feature>
<dbReference type="InterPro" id="IPR036986">
    <property type="entry name" value="S4_RNA-bd_sf"/>
</dbReference>
<dbReference type="EMBL" id="AP028955">
    <property type="protein sequence ID" value="BET37900.1"/>
    <property type="molecule type" value="Genomic_DNA"/>
</dbReference>
<gene>
    <name evidence="7 10" type="primary">rpsD</name>
    <name evidence="10" type="ORF">SAP269_04890</name>
</gene>
<accession>A0ABM8JLJ7</accession>
<evidence type="ECO:0000256" key="3">
    <source>
        <dbReference type="ARBA" id="ARBA00022884"/>
    </source>
</evidence>
<comment type="function">
    <text evidence="7">One of the primary rRNA binding proteins, it binds directly to 16S rRNA where it nucleates assembly of the body of the 30S subunit.</text>
</comment>
<dbReference type="Proteomes" id="UP001473424">
    <property type="component" value="Chromosome"/>
</dbReference>
<keyword evidence="4 7" id="KW-0689">Ribosomal protein</keyword>
<evidence type="ECO:0000256" key="7">
    <source>
        <dbReference type="HAMAP-Rule" id="MF_01306"/>
    </source>
</evidence>
<dbReference type="Gene3D" id="3.10.290.10">
    <property type="entry name" value="RNA-binding S4 domain"/>
    <property type="match status" value="1"/>
</dbReference>
<dbReference type="PANTHER" id="PTHR11831:SF4">
    <property type="entry name" value="SMALL RIBOSOMAL SUBUNIT PROTEIN US4M"/>
    <property type="match status" value="1"/>
</dbReference>
<evidence type="ECO:0000259" key="8">
    <source>
        <dbReference type="SMART" id="SM00363"/>
    </source>
</evidence>
<dbReference type="InterPro" id="IPR001912">
    <property type="entry name" value="Ribosomal_uS4_N"/>
</dbReference>
<keyword evidence="11" id="KW-1185">Reference proteome</keyword>
<protein>
    <recommendedName>
        <fullName evidence="6 7">Small ribosomal subunit protein uS4</fullName>
    </recommendedName>
</protein>
<dbReference type="SUPFAM" id="SSF55174">
    <property type="entry name" value="Alpha-L RNA-binding motif"/>
    <property type="match status" value="1"/>
</dbReference>
<dbReference type="SMART" id="SM01390">
    <property type="entry name" value="Ribosomal_S4"/>
    <property type="match status" value="1"/>
</dbReference>
<evidence type="ECO:0000259" key="9">
    <source>
        <dbReference type="SMART" id="SM01390"/>
    </source>
</evidence>
<reference evidence="11" key="1">
    <citation type="journal article" date="2024" name="FEMS Microbiol. Lett.">
        <title>Genomic insights into Spiroplasma endosymbionts that induce male-killing and protective phenotypes in the pea aphid.</title>
        <authorList>
            <person name="Arai H."/>
            <person name="Legeai F."/>
            <person name="Kageyama D."/>
            <person name="Sugio A."/>
            <person name="Simon J.C."/>
        </authorList>
    </citation>
    <scope>NUCLEOTIDE SEQUENCE [LARGE SCALE GENOMIC DNA]</scope>
    <source>
        <strain evidence="11">sAp269</strain>
    </source>
</reference>
<evidence type="ECO:0000313" key="11">
    <source>
        <dbReference type="Proteomes" id="UP001473424"/>
    </source>
</evidence>
<keyword evidence="5 7" id="KW-0687">Ribonucleoprotein</keyword>
<proteinExistence type="inferred from homology"/>
<dbReference type="PROSITE" id="PS50889">
    <property type="entry name" value="S4"/>
    <property type="match status" value="1"/>
</dbReference>
<dbReference type="InterPro" id="IPR002942">
    <property type="entry name" value="S4_RNA-bd"/>
</dbReference>
<comment type="similarity">
    <text evidence="1 7">Belongs to the universal ribosomal protein uS4 family.</text>
</comment>
<keyword evidence="3 7" id="KW-0694">RNA-binding</keyword>
<evidence type="ECO:0000256" key="1">
    <source>
        <dbReference type="ARBA" id="ARBA00007465"/>
    </source>
</evidence>